<organism evidence="3">
    <name type="scientific">marine sediment metagenome</name>
    <dbReference type="NCBI Taxonomy" id="412755"/>
    <lineage>
        <taxon>unclassified sequences</taxon>
        <taxon>metagenomes</taxon>
        <taxon>ecological metagenomes</taxon>
    </lineage>
</organism>
<sequence length="164" mass="18392">MTSIASPSEAAWPVGRKRIAHRAIPTHAGTWGANQRVTVTVHDQDHPVSLPWGDEFEITDEIYRFKNWQPEKVHVLMSLNMAKTKLKKPYHVPIAWVKNYGDGKVLHMSLGHREDVWTNEKYQQSLLGGIKWMLGLEPGDATPNPELSSAQEAKAKADSDTAQS</sequence>
<name>A0A0F8Z2F6_9ZZZZ</name>
<feature type="compositionally biased region" description="Basic and acidic residues" evidence="1">
    <location>
        <begin position="153"/>
        <end position="164"/>
    </location>
</feature>
<accession>A0A0F8Z2F6</accession>
<evidence type="ECO:0000256" key="1">
    <source>
        <dbReference type="SAM" id="MobiDB-lite"/>
    </source>
</evidence>
<feature type="region of interest" description="Disordered" evidence="1">
    <location>
        <begin position="138"/>
        <end position="164"/>
    </location>
</feature>
<dbReference type="SUPFAM" id="SSF52317">
    <property type="entry name" value="Class I glutamine amidotransferase-like"/>
    <property type="match status" value="1"/>
</dbReference>
<dbReference type="EMBL" id="LAZR01066065">
    <property type="protein sequence ID" value="KKK54296.1"/>
    <property type="molecule type" value="Genomic_DNA"/>
</dbReference>
<feature type="domain" description="ThuA-like" evidence="2">
    <location>
        <begin position="28"/>
        <end position="133"/>
    </location>
</feature>
<protein>
    <recommendedName>
        <fullName evidence="2">ThuA-like domain-containing protein</fullName>
    </recommendedName>
</protein>
<dbReference type="PANTHER" id="PTHR40469">
    <property type="entry name" value="SECRETED GLYCOSYL HYDROLASE"/>
    <property type="match status" value="1"/>
</dbReference>
<dbReference type="AlphaFoldDB" id="A0A0F8Z2F6"/>
<dbReference type="PANTHER" id="PTHR40469:SF2">
    <property type="entry name" value="GALACTOSE-BINDING DOMAIN-LIKE SUPERFAMILY PROTEIN"/>
    <property type="match status" value="1"/>
</dbReference>
<reference evidence="3" key="1">
    <citation type="journal article" date="2015" name="Nature">
        <title>Complex archaea that bridge the gap between prokaryotes and eukaryotes.</title>
        <authorList>
            <person name="Spang A."/>
            <person name="Saw J.H."/>
            <person name="Jorgensen S.L."/>
            <person name="Zaremba-Niedzwiedzka K."/>
            <person name="Martijn J."/>
            <person name="Lind A.E."/>
            <person name="van Eijk R."/>
            <person name="Schleper C."/>
            <person name="Guy L."/>
            <person name="Ettema T.J."/>
        </authorList>
    </citation>
    <scope>NUCLEOTIDE SEQUENCE</scope>
</reference>
<dbReference type="InterPro" id="IPR029062">
    <property type="entry name" value="Class_I_gatase-like"/>
</dbReference>
<gene>
    <name evidence="3" type="ORF">LCGC14_3086160</name>
</gene>
<evidence type="ECO:0000313" key="3">
    <source>
        <dbReference type="EMBL" id="KKK54296.1"/>
    </source>
</evidence>
<dbReference type="Pfam" id="PF06283">
    <property type="entry name" value="ThuA"/>
    <property type="match status" value="1"/>
</dbReference>
<evidence type="ECO:0000259" key="2">
    <source>
        <dbReference type="Pfam" id="PF06283"/>
    </source>
</evidence>
<feature type="non-terminal residue" evidence="3">
    <location>
        <position position="164"/>
    </location>
</feature>
<proteinExistence type="predicted"/>
<dbReference type="InterPro" id="IPR029010">
    <property type="entry name" value="ThuA-like"/>
</dbReference>
<comment type="caution">
    <text evidence="3">The sequence shown here is derived from an EMBL/GenBank/DDBJ whole genome shotgun (WGS) entry which is preliminary data.</text>
</comment>
<dbReference type="Gene3D" id="3.40.50.880">
    <property type="match status" value="1"/>
</dbReference>